<name>A0ABR2QXB3_9ROSI</name>
<protein>
    <submittedName>
        <fullName evidence="1">Uncharacterized protein</fullName>
    </submittedName>
</protein>
<comment type="caution">
    <text evidence="1">The sequence shown here is derived from an EMBL/GenBank/DDBJ whole genome shotgun (WGS) entry which is preliminary data.</text>
</comment>
<gene>
    <name evidence="1" type="ORF">V6N11_042553</name>
</gene>
<sequence>MNLDLVFLDDAGVDEELRDVLALVALELNDLAELFVLDDVAVAAEVLLQALEDLLVAQIMPQPLDRRQALLPVPLLDSDMNILFGPGAPEFPSLREWIECCRDLDVQINHVLGSVGT</sequence>
<accession>A0ABR2QXB3</accession>
<evidence type="ECO:0000313" key="2">
    <source>
        <dbReference type="Proteomes" id="UP001396334"/>
    </source>
</evidence>
<organism evidence="1 2">
    <name type="scientific">Hibiscus sabdariffa</name>
    <name type="common">roselle</name>
    <dbReference type="NCBI Taxonomy" id="183260"/>
    <lineage>
        <taxon>Eukaryota</taxon>
        <taxon>Viridiplantae</taxon>
        <taxon>Streptophyta</taxon>
        <taxon>Embryophyta</taxon>
        <taxon>Tracheophyta</taxon>
        <taxon>Spermatophyta</taxon>
        <taxon>Magnoliopsida</taxon>
        <taxon>eudicotyledons</taxon>
        <taxon>Gunneridae</taxon>
        <taxon>Pentapetalae</taxon>
        <taxon>rosids</taxon>
        <taxon>malvids</taxon>
        <taxon>Malvales</taxon>
        <taxon>Malvaceae</taxon>
        <taxon>Malvoideae</taxon>
        <taxon>Hibiscus</taxon>
    </lineage>
</organism>
<reference evidence="1 2" key="1">
    <citation type="journal article" date="2024" name="G3 (Bethesda)">
        <title>Genome assembly of Hibiscus sabdariffa L. provides insights into metabolisms of medicinal natural products.</title>
        <authorList>
            <person name="Kim T."/>
        </authorList>
    </citation>
    <scope>NUCLEOTIDE SEQUENCE [LARGE SCALE GENOMIC DNA]</scope>
    <source>
        <strain evidence="1">TK-2024</strain>
        <tissue evidence="1">Old leaves</tissue>
    </source>
</reference>
<dbReference type="EMBL" id="JBBPBN010000030">
    <property type="protein sequence ID" value="KAK9005107.1"/>
    <property type="molecule type" value="Genomic_DNA"/>
</dbReference>
<evidence type="ECO:0000313" key="1">
    <source>
        <dbReference type="EMBL" id="KAK9005107.1"/>
    </source>
</evidence>
<proteinExistence type="predicted"/>
<dbReference type="Proteomes" id="UP001396334">
    <property type="component" value="Unassembled WGS sequence"/>
</dbReference>
<keyword evidence="2" id="KW-1185">Reference proteome</keyword>